<reference evidence="1 2" key="1">
    <citation type="submission" date="2017-04" db="EMBL/GenBank/DDBJ databases">
        <title>Accumulation and expression of multiple antibiotic resistance genes in Arcobacter cryaerophilus that thrives in sewage.</title>
        <authorList>
            <person name="Millar J.A."/>
            <person name="Raghavan R."/>
        </authorList>
    </citation>
    <scope>NUCLEOTIDE SEQUENCE [LARGE SCALE GENOMIC DNA]</scope>
    <source>
        <strain evidence="1 2">AZT-1</strain>
    </source>
</reference>
<evidence type="ECO:0000313" key="1">
    <source>
        <dbReference type="EMBL" id="OQR40822.1"/>
    </source>
</evidence>
<dbReference type="EMBL" id="LNTC01000185">
    <property type="protein sequence ID" value="OQR40822.1"/>
    <property type="molecule type" value="Genomic_DNA"/>
</dbReference>
<proteinExistence type="predicted"/>
<dbReference type="Proteomes" id="UP000192599">
    <property type="component" value="Unassembled WGS sequence"/>
</dbReference>
<accession>A0A1V9V9Z7</accession>
<evidence type="ECO:0000313" key="2">
    <source>
        <dbReference type="Proteomes" id="UP000192599"/>
    </source>
</evidence>
<comment type="caution">
    <text evidence="1">The sequence shown here is derived from an EMBL/GenBank/DDBJ whole genome shotgun (WGS) entry which is preliminary data.</text>
</comment>
<protein>
    <submittedName>
        <fullName evidence="1">Uncharacterized protein</fullName>
    </submittedName>
</protein>
<gene>
    <name evidence="1" type="ORF">AS859_09380</name>
</gene>
<name>A0A1V9V9Z7_9BACT</name>
<dbReference type="AlphaFoldDB" id="A0A1V9V9Z7"/>
<sequence>MVKYIFLSYNNEGLMSEDEVKNIMKKYGIYDLQKKEYSRFKADKTENRNHKANSTFEYLYILEKK</sequence>
<organism evidence="1 2">
    <name type="scientific">Aliarcobacter cryaerophilus</name>
    <dbReference type="NCBI Taxonomy" id="28198"/>
    <lineage>
        <taxon>Bacteria</taxon>
        <taxon>Pseudomonadati</taxon>
        <taxon>Campylobacterota</taxon>
        <taxon>Epsilonproteobacteria</taxon>
        <taxon>Campylobacterales</taxon>
        <taxon>Arcobacteraceae</taxon>
        <taxon>Aliarcobacter</taxon>
    </lineage>
</organism>